<dbReference type="Proteomes" id="UP000469558">
    <property type="component" value="Unassembled WGS sequence"/>
</dbReference>
<dbReference type="OrthoDB" id="9986677at2759"/>
<evidence type="ECO:0000313" key="12">
    <source>
        <dbReference type="Proteomes" id="UP000469558"/>
    </source>
</evidence>
<organism evidence="11 12">
    <name type="scientific">Lachnellula suecica</name>
    <dbReference type="NCBI Taxonomy" id="602035"/>
    <lineage>
        <taxon>Eukaryota</taxon>
        <taxon>Fungi</taxon>
        <taxon>Dikarya</taxon>
        <taxon>Ascomycota</taxon>
        <taxon>Pezizomycotina</taxon>
        <taxon>Leotiomycetes</taxon>
        <taxon>Helotiales</taxon>
        <taxon>Lachnaceae</taxon>
        <taxon>Lachnellula</taxon>
    </lineage>
</organism>
<comment type="caution">
    <text evidence="11">The sequence shown here is derived from an EMBL/GenBank/DDBJ whole genome shotgun (WGS) entry which is preliminary data.</text>
</comment>
<feature type="transmembrane region" description="Helical" evidence="10">
    <location>
        <begin position="313"/>
        <end position="334"/>
    </location>
</feature>
<keyword evidence="4 10" id="KW-0812">Transmembrane</keyword>
<evidence type="ECO:0000256" key="7">
    <source>
        <dbReference type="ARBA" id="ARBA00022989"/>
    </source>
</evidence>
<evidence type="ECO:0000313" key="11">
    <source>
        <dbReference type="EMBL" id="TVY84270.1"/>
    </source>
</evidence>
<keyword evidence="7 10" id="KW-1133">Transmembrane helix</keyword>
<evidence type="ECO:0000256" key="5">
    <source>
        <dbReference type="ARBA" id="ARBA00022856"/>
    </source>
</evidence>
<evidence type="ECO:0000256" key="1">
    <source>
        <dbReference type="ARBA" id="ARBA00004141"/>
    </source>
</evidence>
<dbReference type="AlphaFoldDB" id="A0A8T9CJL2"/>
<name>A0A8T9CJL2_9HELO</name>
<feature type="transmembrane region" description="Helical" evidence="10">
    <location>
        <begin position="73"/>
        <end position="91"/>
    </location>
</feature>
<proteinExistence type="inferred from homology"/>
<evidence type="ECO:0000256" key="6">
    <source>
        <dbReference type="ARBA" id="ARBA00022927"/>
    </source>
</evidence>
<dbReference type="InterPro" id="IPR004648">
    <property type="entry name" value="Oligpept_transpt"/>
</dbReference>
<reference evidence="11 12" key="1">
    <citation type="submission" date="2018-05" db="EMBL/GenBank/DDBJ databases">
        <title>Genome sequencing and assembly of the regulated plant pathogen Lachnellula willkommii and related sister species for the development of diagnostic species identification markers.</title>
        <authorList>
            <person name="Giroux E."/>
            <person name="Bilodeau G."/>
        </authorList>
    </citation>
    <scope>NUCLEOTIDE SEQUENCE [LARGE SCALE GENOMIC DNA]</scope>
    <source>
        <strain evidence="11 12">CBS 268.59</strain>
    </source>
</reference>
<feature type="transmembrane region" description="Helical" evidence="10">
    <location>
        <begin position="283"/>
        <end position="301"/>
    </location>
</feature>
<evidence type="ECO:0000256" key="10">
    <source>
        <dbReference type="SAM" id="Phobius"/>
    </source>
</evidence>
<feature type="transmembrane region" description="Helical" evidence="10">
    <location>
        <begin position="444"/>
        <end position="465"/>
    </location>
</feature>
<dbReference type="NCBIfam" id="TIGR00728">
    <property type="entry name" value="OPT_sfam"/>
    <property type="match status" value="1"/>
</dbReference>
<feature type="transmembrane region" description="Helical" evidence="10">
    <location>
        <begin position="97"/>
        <end position="117"/>
    </location>
</feature>
<feature type="transmembrane region" description="Helical" evidence="10">
    <location>
        <begin position="555"/>
        <end position="578"/>
    </location>
</feature>
<keyword evidence="5" id="KW-0571">Peptide transport</keyword>
<sequence>MEETKSPEIGHERPIHEPELEHGHLKELEVDVGKVLQDSSIEDLEGDTSPYPEVRAVVPDVDDQAIPVNTLRMWILGFIFTMVGSGINQFFSLRYPSVHIVALVAELLAYPFGVLLAKTLPLYTMNLGPLGKWCINPNRHFNIKEHTVITIMSNVSFGYASADSTNIIQAGSKAFYNFDFKPGFSVLVVLCCQMLGFGVAGLSSPWLIEPASIIWPQVLSNCALLSTLHSRSNATANGWKISRLRFFMFVMVGSGVWYFFPGLMFVALSYFTWICWIVPRNLVVNHLFGMVTGLGLSPITFDWSQIAYNTNPLLSPSWAAINVFVGFAVFFWLVTPILYYTNVWYTAYLPISSADLYDNTGAVYNISRVLSPTNTLDIPKYEAYSPGFLPATFAFVYGPSFASLTAVPVHIYLWHWTQIKDAWRGKTKLDIHARLMRLYPKTPWWWYAALTLIILVLAIIMVEVYHTTLPGWAVLIAAIIPAFYMIPCGIIQGITNVDANQLNVLSEFVGGYMFNGRPLANMIFKILSTDVVGQGLFFAADMKLGHYMKIPPRTIFFAQGSATILGALTQVGVTLWMLGHVDGICESDQSNGFTCPNGRTVFSSSIIWGAIGPGRVYSIGKIYSGLLHFFWLGALMPVLTWALWKYWKKADGTRRKWLQLTNWPLIFVGTYNVPPATGINYSSWALVNVIFNWWIKSKFFAWWGMFCFLFWWGWMLIAAAKYNYVLAAGLDTGLALSALIIFFCITYPGGVFPDWWGNTVYLNTADGQGLPWLQLPDIGYFGPANGTWS</sequence>
<feature type="transmembrane region" description="Helical" evidence="10">
    <location>
        <begin position="724"/>
        <end position="748"/>
    </location>
</feature>
<keyword evidence="8 10" id="KW-0472">Membrane</keyword>
<feature type="transmembrane region" description="Helical" evidence="10">
    <location>
        <begin position="665"/>
        <end position="687"/>
    </location>
</feature>
<feature type="transmembrane region" description="Helical" evidence="10">
    <location>
        <begin position="183"/>
        <end position="208"/>
    </location>
</feature>
<dbReference type="GO" id="GO:0035673">
    <property type="term" value="F:oligopeptide transmembrane transporter activity"/>
    <property type="evidence" value="ECO:0007669"/>
    <property type="project" value="InterPro"/>
</dbReference>
<dbReference type="EMBL" id="QGMK01000099">
    <property type="protein sequence ID" value="TVY84270.1"/>
    <property type="molecule type" value="Genomic_DNA"/>
</dbReference>
<feature type="transmembrane region" description="Helical" evidence="10">
    <location>
        <begin position="699"/>
        <end position="717"/>
    </location>
</feature>
<comment type="similarity">
    <text evidence="2">Belongs to the oligopeptide OPT transporter family.</text>
</comment>
<dbReference type="PANTHER" id="PTHR22601">
    <property type="entry name" value="ISP4 LIKE PROTEIN"/>
    <property type="match status" value="1"/>
</dbReference>
<gene>
    <name evidence="11" type="primary">pgt1_0</name>
    <name evidence="11" type="ORF">LSUE1_G003348</name>
</gene>
<protein>
    <submittedName>
        <fullName evidence="11">Glutathione transporter</fullName>
    </submittedName>
</protein>
<dbReference type="Pfam" id="PF03169">
    <property type="entry name" value="OPT"/>
    <property type="match status" value="1"/>
</dbReference>
<feature type="transmembrane region" description="Helical" evidence="10">
    <location>
        <begin position="246"/>
        <end position="271"/>
    </location>
</feature>
<dbReference type="InterPro" id="IPR004813">
    <property type="entry name" value="OPT"/>
</dbReference>
<dbReference type="GO" id="GO:0015031">
    <property type="term" value="P:protein transport"/>
    <property type="evidence" value="ECO:0007669"/>
    <property type="project" value="UniProtKB-KW"/>
</dbReference>
<evidence type="ECO:0000256" key="3">
    <source>
        <dbReference type="ARBA" id="ARBA00022448"/>
    </source>
</evidence>
<dbReference type="NCBIfam" id="TIGR00727">
    <property type="entry name" value="ISP4_OPT"/>
    <property type="match status" value="1"/>
</dbReference>
<evidence type="ECO:0000256" key="4">
    <source>
        <dbReference type="ARBA" id="ARBA00022692"/>
    </source>
</evidence>
<evidence type="ECO:0000256" key="8">
    <source>
        <dbReference type="ARBA" id="ARBA00023136"/>
    </source>
</evidence>
<feature type="transmembrane region" description="Helical" evidence="10">
    <location>
        <begin position="471"/>
        <end position="491"/>
    </location>
</feature>
<evidence type="ECO:0000256" key="2">
    <source>
        <dbReference type="ARBA" id="ARBA00008807"/>
    </source>
</evidence>
<keyword evidence="12" id="KW-1185">Reference proteome</keyword>
<keyword evidence="6" id="KW-0653">Protein transport</keyword>
<dbReference type="GO" id="GO:0016020">
    <property type="term" value="C:membrane"/>
    <property type="evidence" value="ECO:0007669"/>
    <property type="project" value="UniProtKB-SubCell"/>
</dbReference>
<feature type="transmembrane region" description="Helical" evidence="10">
    <location>
        <begin position="622"/>
        <end position="644"/>
    </location>
</feature>
<feature type="region of interest" description="Disordered" evidence="9">
    <location>
        <begin position="1"/>
        <end position="20"/>
    </location>
</feature>
<keyword evidence="3" id="KW-0813">Transport</keyword>
<accession>A0A8T9CJL2</accession>
<comment type="subcellular location">
    <subcellularLocation>
        <location evidence="1">Membrane</location>
        <topology evidence="1">Multi-pass membrane protein</topology>
    </subcellularLocation>
</comment>
<evidence type="ECO:0000256" key="9">
    <source>
        <dbReference type="SAM" id="MobiDB-lite"/>
    </source>
</evidence>